<dbReference type="GO" id="GO:0016791">
    <property type="term" value="F:phosphatase activity"/>
    <property type="evidence" value="ECO:0007669"/>
    <property type="project" value="TreeGrafter"/>
</dbReference>
<dbReference type="Proteomes" id="UP000177521">
    <property type="component" value="Unassembled WGS sequence"/>
</dbReference>
<keyword evidence="3" id="KW-0472">Membrane</keyword>
<dbReference type="InterPro" id="IPR036457">
    <property type="entry name" value="PPM-type-like_dom_sf"/>
</dbReference>
<sequence length="547" mass="62558">MGLLDYLTKAHNEELARQLLQTERKNAYQASMLEEAVALTQDEDLPHKLARHILKLELFDTLKLMLNGSNSLHDAYRLLIKETERFGDKDYIDYLPEGKNQANFIYHYYPEAKPHPFYCKYRGGLLSHVPTLMGLAPAKVEETECVTKGDANCLYQVSWEKQPFTSSLLKGTLSGGIIGGTLAIMGNLLIKGIGLGQLLLIFLIPLFTGLLTGHFVDLYRQEQRKNKLISRQQKLLRKKDQLLGERQEEIQAIATELSQKDRLDLEELNQLNERLNQMNYELLQRNVKILQEHEELRNRQEHEYSMARSIQKSILLDEEEFNHKSWALQGSLAYQPAEQHIGGDFYDYLEDQGRTYILLGDVSGHGLGAVQVVHSALSYFRSIGKKRCPEKLMKILNKFLQKDLRKLTSYATAIYCVIQDDALHYINAAQRGGFVYKPREQRFVPLTSINRPLGSAISDNRFFRKQSIPLEPGDLIVIYTDGLVEANSGAEEFGSHRIEQIVRSHYQAAETGHYPHPHQVKEALLQGVENFQESGQADDLTLLVLKY</sequence>
<dbReference type="PROSITE" id="PS51746">
    <property type="entry name" value="PPM_2"/>
    <property type="match status" value="1"/>
</dbReference>
<dbReference type="SMART" id="SM00331">
    <property type="entry name" value="PP2C_SIG"/>
    <property type="match status" value="1"/>
</dbReference>
<evidence type="ECO:0000256" key="1">
    <source>
        <dbReference type="ARBA" id="ARBA00022801"/>
    </source>
</evidence>
<evidence type="ECO:0000256" key="3">
    <source>
        <dbReference type="SAM" id="Phobius"/>
    </source>
</evidence>
<dbReference type="AlphaFoldDB" id="A0A1F4XI00"/>
<evidence type="ECO:0000313" key="6">
    <source>
        <dbReference type="Proteomes" id="UP000177521"/>
    </source>
</evidence>
<evidence type="ECO:0000313" key="5">
    <source>
        <dbReference type="EMBL" id="OGC81361.1"/>
    </source>
</evidence>
<feature type="transmembrane region" description="Helical" evidence="3">
    <location>
        <begin position="196"/>
        <end position="219"/>
    </location>
</feature>
<keyword evidence="3" id="KW-0812">Transmembrane</keyword>
<keyword evidence="1" id="KW-0378">Hydrolase</keyword>
<dbReference type="PANTHER" id="PTHR43156">
    <property type="entry name" value="STAGE II SPORULATION PROTEIN E-RELATED"/>
    <property type="match status" value="1"/>
</dbReference>
<feature type="coiled-coil region" evidence="2">
    <location>
        <begin position="258"/>
        <end position="285"/>
    </location>
</feature>
<comment type="caution">
    <text evidence="5">The sequence shown here is derived from an EMBL/GenBank/DDBJ whole genome shotgun (WGS) entry which is preliminary data.</text>
</comment>
<dbReference type="PANTHER" id="PTHR43156:SF2">
    <property type="entry name" value="STAGE II SPORULATION PROTEIN E"/>
    <property type="match status" value="1"/>
</dbReference>
<feature type="domain" description="PPM-type phosphatase" evidence="4">
    <location>
        <begin position="328"/>
        <end position="547"/>
    </location>
</feature>
<reference evidence="5 6" key="1">
    <citation type="journal article" date="2016" name="Nat. Commun.">
        <title>Thousands of microbial genomes shed light on interconnected biogeochemical processes in an aquifer system.</title>
        <authorList>
            <person name="Anantharaman K."/>
            <person name="Brown C.T."/>
            <person name="Hug L.A."/>
            <person name="Sharon I."/>
            <person name="Castelle C.J."/>
            <person name="Probst A.J."/>
            <person name="Thomas B.C."/>
            <person name="Singh A."/>
            <person name="Wilkins M.J."/>
            <person name="Karaoz U."/>
            <person name="Brodie E.L."/>
            <person name="Williams K.H."/>
            <person name="Hubbard S.S."/>
            <person name="Banfield J.F."/>
        </authorList>
    </citation>
    <scope>NUCLEOTIDE SEQUENCE [LARGE SCALE GENOMIC DNA]</scope>
</reference>
<name>A0A1F4XI00_9BACT</name>
<accession>A0A1F4XI00</accession>
<dbReference type="Pfam" id="PF07228">
    <property type="entry name" value="SpoIIE"/>
    <property type="match status" value="1"/>
</dbReference>
<dbReference type="InterPro" id="IPR001932">
    <property type="entry name" value="PPM-type_phosphatase-like_dom"/>
</dbReference>
<dbReference type="InterPro" id="IPR052016">
    <property type="entry name" value="Bact_Sigma-Reg"/>
</dbReference>
<dbReference type="EMBL" id="MEWS01000042">
    <property type="protein sequence ID" value="OGC81361.1"/>
    <property type="molecule type" value="Genomic_DNA"/>
</dbReference>
<organism evidence="5 6">
    <name type="scientific">Candidatus Abawacabacteria bacterium RIFCSPHIGHO2_01_FULL_46_8</name>
    <dbReference type="NCBI Taxonomy" id="1817815"/>
    <lineage>
        <taxon>Bacteria</taxon>
        <taxon>Candidatus Abawacaibacteriota</taxon>
    </lineage>
</organism>
<gene>
    <name evidence="5" type="ORF">A2788_00685</name>
</gene>
<dbReference type="Gene3D" id="3.60.40.10">
    <property type="entry name" value="PPM-type phosphatase domain"/>
    <property type="match status" value="1"/>
</dbReference>
<protein>
    <recommendedName>
        <fullName evidence="4">PPM-type phosphatase domain-containing protein</fullName>
    </recommendedName>
</protein>
<evidence type="ECO:0000256" key="2">
    <source>
        <dbReference type="SAM" id="Coils"/>
    </source>
</evidence>
<keyword evidence="2" id="KW-0175">Coiled coil</keyword>
<proteinExistence type="predicted"/>
<dbReference type="SUPFAM" id="SSF81606">
    <property type="entry name" value="PP2C-like"/>
    <property type="match status" value="1"/>
</dbReference>
<evidence type="ECO:0000259" key="4">
    <source>
        <dbReference type="PROSITE" id="PS51746"/>
    </source>
</evidence>
<keyword evidence="3" id="KW-1133">Transmembrane helix</keyword>